<keyword evidence="2" id="KW-1185">Reference proteome</keyword>
<protein>
    <submittedName>
        <fullName evidence="1">Uncharacterized protein</fullName>
    </submittedName>
</protein>
<feature type="non-terminal residue" evidence="1">
    <location>
        <position position="1"/>
    </location>
</feature>
<reference evidence="2" key="1">
    <citation type="submission" date="2022-10" db="EMBL/GenBank/DDBJ databases">
        <title>Genome assembly of Pristionchus species.</title>
        <authorList>
            <person name="Yoshida K."/>
            <person name="Sommer R.J."/>
        </authorList>
    </citation>
    <scope>NUCLEOTIDE SEQUENCE [LARGE SCALE GENOMIC DNA]</scope>
    <source>
        <strain evidence="2">RS5460</strain>
    </source>
</reference>
<accession>A0AAN5I8A2</accession>
<dbReference type="Proteomes" id="UP001328107">
    <property type="component" value="Unassembled WGS sequence"/>
</dbReference>
<feature type="non-terminal residue" evidence="1">
    <location>
        <position position="139"/>
    </location>
</feature>
<name>A0AAN5I8A2_9BILA</name>
<dbReference type="AlphaFoldDB" id="A0AAN5I8A2"/>
<sequence length="139" mass="16560">RKYLFQPDSIPEDSWNRYYKLGRHVSDFVLDAFEVYETGDFASWDKNRMKTIVSSIDKKNGVEKRYKRDLVCEYVLVERMKQKDFFCCDLCQIFLFNYKQALIHFTSSDHCKKETDAVRNSGVDCIRNVLDLFTDLPKK</sequence>
<gene>
    <name evidence="1" type="ORF">PMAYCL1PPCAC_25005</name>
</gene>
<dbReference type="EMBL" id="BTRK01000005">
    <property type="protein sequence ID" value="GMR54810.1"/>
    <property type="molecule type" value="Genomic_DNA"/>
</dbReference>
<organism evidence="1 2">
    <name type="scientific">Pristionchus mayeri</name>
    <dbReference type="NCBI Taxonomy" id="1317129"/>
    <lineage>
        <taxon>Eukaryota</taxon>
        <taxon>Metazoa</taxon>
        <taxon>Ecdysozoa</taxon>
        <taxon>Nematoda</taxon>
        <taxon>Chromadorea</taxon>
        <taxon>Rhabditida</taxon>
        <taxon>Rhabditina</taxon>
        <taxon>Diplogasteromorpha</taxon>
        <taxon>Diplogasteroidea</taxon>
        <taxon>Neodiplogasteridae</taxon>
        <taxon>Pristionchus</taxon>
    </lineage>
</organism>
<evidence type="ECO:0000313" key="1">
    <source>
        <dbReference type="EMBL" id="GMR54810.1"/>
    </source>
</evidence>
<proteinExistence type="predicted"/>
<comment type="caution">
    <text evidence="1">The sequence shown here is derived from an EMBL/GenBank/DDBJ whole genome shotgun (WGS) entry which is preliminary data.</text>
</comment>
<evidence type="ECO:0000313" key="2">
    <source>
        <dbReference type="Proteomes" id="UP001328107"/>
    </source>
</evidence>